<dbReference type="GeneID" id="25738592"/>
<feature type="region of interest" description="Disordered" evidence="1">
    <location>
        <begin position="265"/>
        <end position="293"/>
    </location>
</feature>
<keyword evidence="4" id="KW-1185">Reference proteome</keyword>
<proteinExistence type="predicted"/>
<name>A0A0D2JTL4_9CHLO</name>
<dbReference type="InterPro" id="IPR032698">
    <property type="entry name" value="SirB1_N"/>
</dbReference>
<gene>
    <name evidence="3" type="ORF">MNEG_5715</name>
</gene>
<dbReference type="RefSeq" id="XP_013901262.1">
    <property type="nucleotide sequence ID" value="XM_014045808.1"/>
</dbReference>
<protein>
    <recommendedName>
        <fullName evidence="2">Protein SirB1 N-terminal domain-containing protein</fullName>
    </recommendedName>
</protein>
<evidence type="ECO:0000259" key="2">
    <source>
        <dbReference type="Pfam" id="PF13369"/>
    </source>
</evidence>
<dbReference type="Proteomes" id="UP000054498">
    <property type="component" value="Unassembled WGS sequence"/>
</dbReference>
<dbReference type="KEGG" id="mng:MNEG_5715"/>
<dbReference type="Pfam" id="PF13369">
    <property type="entry name" value="Transglut_core2"/>
    <property type="match status" value="1"/>
</dbReference>
<dbReference type="OrthoDB" id="28868at2759"/>
<dbReference type="Pfam" id="PF13371">
    <property type="entry name" value="TPR_9"/>
    <property type="match status" value="1"/>
</dbReference>
<dbReference type="EMBL" id="KK101090">
    <property type="protein sequence ID" value="KIZ02243.1"/>
    <property type="molecule type" value="Genomic_DNA"/>
</dbReference>
<evidence type="ECO:0000313" key="3">
    <source>
        <dbReference type="EMBL" id="KIZ02243.1"/>
    </source>
</evidence>
<feature type="domain" description="Protein SirB1 N-terminal" evidence="2">
    <location>
        <begin position="133"/>
        <end position="227"/>
    </location>
</feature>
<dbReference type="AlphaFoldDB" id="A0A0D2JTL4"/>
<evidence type="ECO:0000313" key="4">
    <source>
        <dbReference type="Proteomes" id="UP000054498"/>
    </source>
</evidence>
<accession>A0A0D2JTL4</accession>
<sequence>MQARLAALEDFREQVVAPLNAGPLWAAGAAPDPALALAHFSRFANPSLEPDAILSEVQTLADAVLQRAAAIAAQEASTVAAAIAASEAASPRAQHCSRGRGRAGVEFAANEAAWSSSPRASGPGGWGADSRRRAEAAAAARLGALRGVMVDAAFRSNAIDPWDPENTYIDRLLARRLGTPRSLALLWLAIARRAGLPLTPHTARGDGVLLKLQLPTGAGAVFADPTDPAAALLLQPDDADDGDDIIMPNNDIIMTDEEVEEYLNNHNNTSTTNNHNHSFSTASPDSFPASPSPHELLPDSASVGGGGCGGYGGTAPADRRFPGLRWRGQPVKLLGPAEAAELEPVSLKRLLGYAFMDVKRTYVLTGIMEEALGVIRYMRALDPFSAGDLRDEGLVLAALGRPHEAYAPLATYLEVVAGASPDAEAVRRALHQVEAAIRRAPPPLG</sequence>
<reference evidence="3 4" key="1">
    <citation type="journal article" date="2013" name="BMC Genomics">
        <title>Reconstruction of the lipid metabolism for the microalga Monoraphidium neglectum from its genome sequence reveals characteristics suitable for biofuel production.</title>
        <authorList>
            <person name="Bogen C."/>
            <person name="Al-Dilaimi A."/>
            <person name="Albersmeier A."/>
            <person name="Wichmann J."/>
            <person name="Grundmann M."/>
            <person name="Rupp O."/>
            <person name="Lauersen K.J."/>
            <person name="Blifernez-Klassen O."/>
            <person name="Kalinowski J."/>
            <person name="Goesmann A."/>
            <person name="Mussgnug J.H."/>
            <person name="Kruse O."/>
        </authorList>
    </citation>
    <scope>NUCLEOTIDE SEQUENCE [LARGE SCALE GENOMIC DNA]</scope>
    <source>
        <strain evidence="3 4">SAG 48.87</strain>
    </source>
</reference>
<dbReference type="STRING" id="145388.A0A0D2JTL4"/>
<organism evidence="3 4">
    <name type="scientific">Monoraphidium neglectum</name>
    <dbReference type="NCBI Taxonomy" id="145388"/>
    <lineage>
        <taxon>Eukaryota</taxon>
        <taxon>Viridiplantae</taxon>
        <taxon>Chlorophyta</taxon>
        <taxon>core chlorophytes</taxon>
        <taxon>Chlorophyceae</taxon>
        <taxon>CS clade</taxon>
        <taxon>Sphaeropleales</taxon>
        <taxon>Selenastraceae</taxon>
        <taxon>Monoraphidium</taxon>
    </lineage>
</organism>
<evidence type="ECO:0000256" key="1">
    <source>
        <dbReference type="SAM" id="MobiDB-lite"/>
    </source>
</evidence>